<accession>A0A6V7XCA3</accession>
<evidence type="ECO:0000313" key="1">
    <source>
        <dbReference type="EMBL" id="CAD2196934.1"/>
    </source>
</evidence>
<proteinExistence type="predicted"/>
<dbReference type="AlphaFoldDB" id="A0A6V7XCA3"/>
<protein>
    <submittedName>
        <fullName evidence="1">Uncharacterized protein</fullName>
    </submittedName>
</protein>
<gene>
    <name evidence="1" type="ORF">MENT_LOCUS50138</name>
</gene>
<comment type="caution">
    <text evidence="1">The sequence shown here is derived from an EMBL/GenBank/DDBJ whole genome shotgun (WGS) entry which is preliminary data.</text>
</comment>
<name>A0A6V7XCA3_MELEN</name>
<dbReference type="Proteomes" id="UP000580250">
    <property type="component" value="Unassembled WGS sequence"/>
</dbReference>
<dbReference type="EMBL" id="CAJEWN010001377">
    <property type="protein sequence ID" value="CAD2196934.1"/>
    <property type="molecule type" value="Genomic_DNA"/>
</dbReference>
<sequence length="91" mass="10722">MIKQILADGNRHEYYGLELEEIYLASGEAYRSSASKKWRQEKFSPNLDKMSERQDGSYSALDKRAIKTSSFKYFFYFKKGRDKNTHVPVLK</sequence>
<reference evidence="1 2" key="1">
    <citation type="submission" date="2020-08" db="EMBL/GenBank/DDBJ databases">
        <authorList>
            <person name="Koutsovoulos G."/>
            <person name="Danchin GJ E."/>
        </authorList>
    </citation>
    <scope>NUCLEOTIDE SEQUENCE [LARGE SCALE GENOMIC DNA]</scope>
</reference>
<evidence type="ECO:0000313" key="2">
    <source>
        <dbReference type="Proteomes" id="UP000580250"/>
    </source>
</evidence>
<organism evidence="1 2">
    <name type="scientific">Meloidogyne enterolobii</name>
    <name type="common">Root-knot nematode worm</name>
    <name type="synonym">Meloidogyne mayaguensis</name>
    <dbReference type="NCBI Taxonomy" id="390850"/>
    <lineage>
        <taxon>Eukaryota</taxon>
        <taxon>Metazoa</taxon>
        <taxon>Ecdysozoa</taxon>
        <taxon>Nematoda</taxon>
        <taxon>Chromadorea</taxon>
        <taxon>Rhabditida</taxon>
        <taxon>Tylenchina</taxon>
        <taxon>Tylenchomorpha</taxon>
        <taxon>Tylenchoidea</taxon>
        <taxon>Meloidogynidae</taxon>
        <taxon>Meloidogyninae</taxon>
        <taxon>Meloidogyne</taxon>
    </lineage>
</organism>